<feature type="compositionally biased region" description="Low complexity" evidence="1">
    <location>
        <begin position="34"/>
        <end position="51"/>
    </location>
</feature>
<dbReference type="AlphaFoldDB" id="D2VE92"/>
<dbReference type="KEGG" id="ngr:NAEGRDRAFT_67195"/>
<reference evidence="2 3" key="1">
    <citation type="journal article" date="2010" name="Cell">
        <title>The genome of Naegleria gruberi illuminates early eukaryotic versatility.</title>
        <authorList>
            <person name="Fritz-Laylin L.K."/>
            <person name="Prochnik S.E."/>
            <person name="Ginger M.L."/>
            <person name="Dacks J.B."/>
            <person name="Carpenter M.L."/>
            <person name="Field M.C."/>
            <person name="Kuo A."/>
            <person name="Paredez A."/>
            <person name="Chapman J."/>
            <person name="Pham J."/>
            <person name="Shu S."/>
            <person name="Neupane R."/>
            <person name="Cipriano M."/>
            <person name="Mancuso J."/>
            <person name="Tu H."/>
            <person name="Salamov A."/>
            <person name="Lindquist E."/>
            <person name="Shapiro H."/>
            <person name="Lucas S."/>
            <person name="Grigoriev I.V."/>
            <person name="Cande W.Z."/>
            <person name="Fulton C."/>
            <person name="Rokhsar D.S."/>
            <person name="Dawson S.C."/>
        </authorList>
    </citation>
    <scope>NUCLEOTIDE SEQUENCE [LARGE SCALE GENOMIC DNA]</scope>
    <source>
        <strain evidence="2 3">NEG-M</strain>
    </source>
</reference>
<organism evidence="3">
    <name type="scientific">Naegleria gruberi</name>
    <name type="common">Amoeba</name>
    <dbReference type="NCBI Taxonomy" id="5762"/>
    <lineage>
        <taxon>Eukaryota</taxon>
        <taxon>Discoba</taxon>
        <taxon>Heterolobosea</taxon>
        <taxon>Tetramitia</taxon>
        <taxon>Eutetramitia</taxon>
        <taxon>Vahlkampfiidae</taxon>
        <taxon>Naegleria</taxon>
    </lineage>
</organism>
<dbReference type="EMBL" id="GG738866">
    <property type="protein sequence ID" value="EFC44841.1"/>
    <property type="molecule type" value="Genomic_DNA"/>
</dbReference>
<accession>D2VE92</accession>
<evidence type="ECO:0000256" key="1">
    <source>
        <dbReference type="SAM" id="MobiDB-lite"/>
    </source>
</evidence>
<dbReference type="OrthoDB" id="10495194at2759"/>
<feature type="compositionally biased region" description="Polar residues" evidence="1">
    <location>
        <begin position="56"/>
        <end position="67"/>
    </location>
</feature>
<name>D2VE92_NAEGR</name>
<feature type="compositionally biased region" description="Low complexity" evidence="1">
    <location>
        <begin position="123"/>
        <end position="135"/>
    </location>
</feature>
<dbReference type="Proteomes" id="UP000006671">
    <property type="component" value="Unassembled WGS sequence"/>
</dbReference>
<feature type="region of interest" description="Disordered" evidence="1">
    <location>
        <begin position="34"/>
        <end position="199"/>
    </location>
</feature>
<evidence type="ECO:0000313" key="3">
    <source>
        <dbReference type="Proteomes" id="UP000006671"/>
    </source>
</evidence>
<dbReference type="GeneID" id="8848290"/>
<protein>
    <submittedName>
        <fullName evidence="2">Predicted protein</fullName>
    </submittedName>
</protein>
<evidence type="ECO:0000313" key="2">
    <source>
        <dbReference type="EMBL" id="EFC44841.1"/>
    </source>
</evidence>
<feature type="compositionally biased region" description="Polar residues" evidence="1">
    <location>
        <begin position="149"/>
        <end position="162"/>
    </location>
</feature>
<keyword evidence="3" id="KW-1185">Reference proteome</keyword>
<feature type="compositionally biased region" description="Polar residues" evidence="1">
    <location>
        <begin position="105"/>
        <end position="122"/>
    </location>
</feature>
<dbReference type="VEuPathDB" id="AmoebaDB:NAEGRDRAFT_67195"/>
<dbReference type="OMA" id="NETFMDW"/>
<dbReference type="RefSeq" id="XP_002677585.1">
    <property type="nucleotide sequence ID" value="XM_002677539.1"/>
</dbReference>
<gene>
    <name evidence="2" type="ORF">NAEGRDRAFT_67195</name>
</gene>
<feature type="compositionally biased region" description="Polar residues" evidence="1">
    <location>
        <begin position="173"/>
        <end position="182"/>
    </location>
</feature>
<proteinExistence type="predicted"/>
<dbReference type="InParanoid" id="D2VE92"/>
<sequence length="269" mass="29680">MVVLANLFSCFFTAPSPNTLTVKKHPAIRLQATTTQTNNSSNSQLELSASTRTKLENASNNNSSGDNESFVKKSRSWRISFRRKSSSPNSDSTALPPLVNESKSKNGPLTLQSSKSTRTLPLQTQSSTITNTSSTARNYARTRSRAKSKSTGSLMTTTQGYTPNVIPAVLKPGQSNQNQTQGAIRKNPKENFKPVGSCSEKSAKLNLSLSTMPPLAVNTSRRRPPGQTSFAFQEHTSQHFSKKHVNETFMDWIQTTDYYAKIEQNLKKK</sequence>
<feature type="compositionally biased region" description="Basic residues" evidence="1">
    <location>
        <begin position="72"/>
        <end position="85"/>
    </location>
</feature>